<feature type="transmembrane region" description="Helical" evidence="7">
    <location>
        <begin position="173"/>
        <end position="193"/>
    </location>
</feature>
<feature type="domain" description="Major facilitator superfamily (MFS) profile" evidence="8">
    <location>
        <begin position="52"/>
        <end position="540"/>
    </location>
</feature>
<dbReference type="Pfam" id="PF07690">
    <property type="entry name" value="MFS_1"/>
    <property type="match status" value="1"/>
</dbReference>
<dbReference type="OrthoDB" id="2147446at2759"/>
<dbReference type="InterPro" id="IPR011701">
    <property type="entry name" value="MFS"/>
</dbReference>
<dbReference type="PANTHER" id="PTHR23501:SF198">
    <property type="entry name" value="AZOLE RESISTANCE PROTEIN 1-RELATED"/>
    <property type="match status" value="1"/>
</dbReference>
<keyword evidence="2" id="KW-0813">Transport</keyword>
<keyword evidence="6 7" id="KW-0472">Membrane</keyword>
<feature type="transmembrane region" description="Helical" evidence="7">
    <location>
        <begin position="273"/>
        <end position="291"/>
    </location>
</feature>
<feature type="transmembrane region" description="Helical" evidence="7">
    <location>
        <begin position="244"/>
        <end position="261"/>
    </location>
</feature>
<gene>
    <name evidence="9" type="ORF">M427DRAFT_66110</name>
</gene>
<keyword evidence="5 7" id="KW-1133">Transmembrane helix</keyword>
<evidence type="ECO:0000256" key="3">
    <source>
        <dbReference type="ARBA" id="ARBA00022475"/>
    </source>
</evidence>
<evidence type="ECO:0000256" key="2">
    <source>
        <dbReference type="ARBA" id="ARBA00022448"/>
    </source>
</evidence>
<comment type="subcellular location">
    <subcellularLocation>
        <location evidence="1">Cell membrane</location>
        <topology evidence="1">Multi-pass membrane protein</topology>
    </subcellularLocation>
</comment>
<dbReference type="InterPro" id="IPR004638">
    <property type="entry name" value="EmrB-like"/>
</dbReference>
<feature type="transmembrane region" description="Helical" evidence="7">
    <location>
        <begin position="205"/>
        <end position="224"/>
    </location>
</feature>
<dbReference type="NCBIfam" id="TIGR00711">
    <property type="entry name" value="efflux_EmrB"/>
    <property type="match status" value="1"/>
</dbReference>
<evidence type="ECO:0000256" key="7">
    <source>
        <dbReference type="SAM" id="Phobius"/>
    </source>
</evidence>
<keyword evidence="4 7" id="KW-0812">Transmembrane</keyword>
<feature type="transmembrane region" description="Helical" evidence="7">
    <location>
        <begin position="376"/>
        <end position="395"/>
    </location>
</feature>
<evidence type="ECO:0000256" key="5">
    <source>
        <dbReference type="ARBA" id="ARBA00022989"/>
    </source>
</evidence>
<dbReference type="PANTHER" id="PTHR23501">
    <property type="entry name" value="MAJOR FACILITATOR SUPERFAMILY"/>
    <property type="match status" value="1"/>
</dbReference>
<feature type="transmembrane region" description="Helical" evidence="7">
    <location>
        <begin position="147"/>
        <end position="167"/>
    </location>
</feature>
<feature type="transmembrane region" description="Helical" evidence="7">
    <location>
        <begin position="407"/>
        <end position="431"/>
    </location>
</feature>
<name>A0A139AXH2_GONPJ</name>
<dbReference type="EMBL" id="KQ965733">
    <property type="protein sequence ID" value="KXS21404.1"/>
    <property type="molecule type" value="Genomic_DNA"/>
</dbReference>
<feature type="transmembrane region" description="Helical" evidence="7">
    <location>
        <begin position="311"/>
        <end position="332"/>
    </location>
</feature>
<dbReference type="GO" id="GO:0022857">
    <property type="term" value="F:transmembrane transporter activity"/>
    <property type="evidence" value="ECO:0007669"/>
    <property type="project" value="InterPro"/>
</dbReference>
<keyword evidence="3" id="KW-1003">Cell membrane</keyword>
<dbReference type="Gene3D" id="1.20.1250.20">
    <property type="entry name" value="MFS general substrate transporter like domains"/>
    <property type="match status" value="1"/>
</dbReference>
<dbReference type="Gene3D" id="1.20.1720.10">
    <property type="entry name" value="Multidrug resistance protein D"/>
    <property type="match status" value="1"/>
</dbReference>
<evidence type="ECO:0000259" key="8">
    <source>
        <dbReference type="PROSITE" id="PS50850"/>
    </source>
</evidence>
<dbReference type="InterPro" id="IPR036259">
    <property type="entry name" value="MFS_trans_sf"/>
</dbReference>
<dbReference type="OMA" id="MIGHEAN"/>
<evidence type="ECO:0000313" key="9">
    <source>
        <dbReference type="EMBL" id="KXS21404.1"/>
    </source>
</evidence>
<evidence type="ECO:0000256" key="6">
    <source>
        <dbReference type="ARBA" id="ARBA00023136"/>
    </source>
</evidence>
<dbReference type="PROSITE" id="PS50850">
    <property type="entry name" value="MFS"/>
    <property type="match status" value="1"/>
</dbReference>
<dbReference type="PRINTS" id="PR01036">
    <property type="entry name" value="TCRTETB"/>
</dbReference>
<dbReference type="GO" id="GO:0005886">
    <property type="term" value="C:plasma membrane"/>
    <property type="evidence" value="ECO:0007669"/>
    <property type="project" value="UniProtKB-SubCell"/>
</dbReference>
<dbReference type="InterPro" id="IPR020846">
    <property type="entry name" value="MFS_dom"/>
</dbReference>
<feature type="transmembrane region" description="Helical" evidence="7">
    <location>
        <begin position="117"/>
        <end position="135"/>
    </location>
</feature>
<dbReference type="SUPFAM" id="SSF103473">
    <property type="entry name" value="MFS general substrate transporter"/>
    <property type="match status" value="2"/>
</dbReference>
<keyword evidence="10" id="KW-1185">Reference proteome</keyword>
<evidence type="ECO:0000313" key="10">
    <source>
        <dbReference type="Proteomes" id="UP000070544"/>
    </source>
</evidence>
<evidence type="ECO:0000256" key="1">
    <source>
        <dbReference type="ARBA" id="ARBA00004651"/>
    </source>
</evidence>
<evidence type="ECO:0000256" key="4">
    <source>
        <dbReference type="ARBA" id="ARBA00022692"/>
    </source>
</evidence>
<proteinExistence type="predicted"/>
<feature type="transmembrane region" description="Helical" evidence="7">
    <location>
        <begin position="44"/>
        <end position="65"/>
    </location>
</feature>
<feature type="non-terminal residue" evidence="9">
    <location>
        <position position="1"/>
    </location>
</feature>
<dbReference type="Proteomes" id="UP000070544">
    <property type="component" value="Unassembled WGS sequence"/>
</dbReference>
<dbReference type="FunFam" id="1.20.1720.10:FF:000004">
    <property type="entry name" value="EmrB/QacA family drug resistance transporter"/>
    <property type="match status" value="1"/>
</dbReference>
<feature type="transmembrane region" description="Helical" evidence="7">
    <location>
        <begin position="86"/>
        <end position="105"/>
    </location>
</feature>
<sequence length="549" mass="58054">MSNFDNENEAIADKEDKEVALAMQTPDVEDDPKAMQNDVAAVEYSPVAFALLFVGLALAVLLAALDQTILSVAIPAIVTDFQNFSSMSWIITGYLLTATAFIPTYGKAADIFGRKSTILVAIVIFEVGSAICGAATSMNMLIVGRAVAGLGGGGILSLVITIISDIVPLQKRALYQGVIVAVFGLASVAGPLLGGVFTDHINWRWCFYINLPLGGVAIVAVVLLLRLPPGTTSDISKSVKRMDYLGTFLLVLGIVFVLLALSEGGNEFAWDSGFVLGFLFAGVVVLVIFVLVEWKVAVEPVIPLSLFRNRYVAIVFFCSFFNGMSFMPLVNYTPTYFEVVNGDSPVGAGIDTIPLVLALMFSSLFAGVFITATQRYYPLVICGAVFQAVGGGLMYTMNADSNSGQKIGYLILAGIGLGFTLQSLTIAAQAASSDEDLSLVTSNNNFWQQVGGVLGVAIASSVYSTRLTSSLAVLAPNASVDYVKNNPSALRVAPASVIPPDEMGGVIDSYVQGLSYIFLLVVPFAGVLLIGSLFVKRAKLTKPVEMGVA</sequence>
<dbReference type="AlphaFoldDB" id="A0A139AXH2"/>
<organism evidence="9 10">
    <name type="scientific">Gonapodya prolifera (strain JEL478)</name>
    <name type="common">Monoblepharis prolifera</name>
    <dbReference type="NCBI Taxonomy" id="1344416"/>
    <lineage>
        <taxon>Eukaryota</taxon>
        <taxon>Fungi</taxon>
        <taxon>Fungi incertae sedis</taxon>
        <taxon>Chytridiomycota</taxon>
        <taxon>Chytridiomycota incertae sedis</taxon>
        <taxon>Monoblepharidomycetes</taxon>
        <taxon>Monoblepharidales</taxon>
        <taxon>Gonapodyaceae</taxon>
        <taxon>Gonapodya</taxon>
    </lineage>
</organism>
<reference evidence="9 10" key="1">
    <citation type="journal article" date="2015" name="Genome Biol. Evol.">
        <title>Phylogenomic analyses indicate that early fungi evolved digesting cell walls of algal ancestors of land plants.</title>
        <authorList>
            <person name="Chang Y."/>
            <person name="Wang S."/>
            <person name="Sekimoto S."/>
            <person name="Aerts A.L."/>
            <person name="Choi C."/>
            <person name="Clum A."/>
            <person name="LaButti K.M."/>
            <person name="Lindquist E.A."/>
            <person name="Yee Ngan C."/>
            <person name="Ohm R.A."/>
            <person name="Salamov A.A."/>
            <person name="Grigoriev I.V."/>
            <person name="Spatafora J.W."/>
            <person name="Berbee M.L."/>
        </authorList>
    </citation>
    <scope>NUCLEOTIDE SEQUENCE [LARGE SCALE GENOMIC DNA]</scope>
    <source>
        <strain evidence="9 10">JEL478</strain>
    </source>
</reference>
<feature type="transmembrane region" description="Helical" evidence="7">
    <location>
        <begin position="353"/>
        <end position="370"/>
    </location>
</feature>
<protein>
    <submittedName>
        <fullName evidence="9">MFS general substrate transporter</fullName>
    </submittedName>
</protein>
<feature type="transmembrane region" description="Helical" evidence="7">
    <location>
        <begin position="513"/>
        <end position="535"/>
    </location>
</feature>
<dbReference type="CDD" id="cd17502">
    <property type="entry name" value="MFS_Azr1_MDR_like"/>
    <property type="match status" value="1"/>
</dbReference>
<accession>A0A139AXH2</accession>